<evidence type="ECO:0000313" key="2">
    <source>
        <dbReference type="EMBL" id="QNO58273.1"/>
    </source>
</evidence>
<dbReference type="Gene3D" id="3.30.2310.20">
    <property type="entry name" value="RelE-like"/>
    <property type="match status" value="1"/>
</dbReference>
<evidence type="ECO:0000256" key="1">
    <source>
        <dbReference type="ARBA" id="ARBA00022649"/>
    </source>
</evidence>
<organism evidence="2">
    <name type="scientific">Candidatus Methanophaga sp. ANME-1 ERB7</name>
    <dbReference type="NCBI Taxonomy" id="2759913"/>
    <lineage>
        <taxon>Archaea</taxon>
        <taxon>Methanobacteriati</taxon>
        <taxon>Methanobacteriota</taxon>
        <taxon>Stenosarchaea group</taxon>
        <taxon>Methanomicrobia</taxon>
        <taxon>Candidatus Methanophagales</taxon>
        <taxon>Candidatus Methanophagaceae</taxon>
        <taxon>Candidatus Methanophaga</taxon>
    </lineage>
</organism>
<dbReference type="InterPro" id="IPR035093">
    <property type="entry name" value="RelE/ParE_toxin_dom_sf"/>
</dbReference>
<dbReference type="EMBL" id="MT631719">
    <property type="protein sequence ID" value="QNO58273.1"/>
    <property type="molecule type" value="Genomic_DNA"/>
</dbReference>
<sequence>MTFNFIISLKLERLLDKLARRDKALALAVRKKINQIINSDETSIQHFKNLRGDRSDYKRVHIGSFVLTFQIKEDTIIFKRFTHHDRAYKR</sequence>
<reference evidence="2" key="1">
    <citation type="submission" date="2020-06" db="EMBL/GenBank/DDBJ databases">
        <title>Unique genomic features of the anaerobic methanotrophic archaea.</title>
        <authorList>
            <person name="Chadwick G.L."/>
            <person name="Skennerton C.T."/>
            <person name="Laso-Perez R."/>
            <person name="Leu A.O."/>
            <person name="Speth D.R."/>
            <person name="Yu H."/>
            <person name="Morgan-Lang C."/>
            <person name="Hatzenpichler R."/>
            <person name="Goudeau D."/>
            <person name="Malmstrom R."/>
            <person name="Brazelton W.J."/>
            <person name="Woyke T."/>
            <person name="Hallam S.J."/>
            <person name="Tyson G.W."/>
            <person name="Wegener G."/>
            <person name="Boetius A."/>
            <person name="Orphan V."/>
        </authorList>
    </citation>
    <scope>NUCLEOTIDE SEQUENCE</scope>
</reference>
<dbReference type="AlphaFoldDB" id="A0A7G9ZDD9"/>
<protein>
    <submittedName>
        <fullName evidence="2">Uncharacterized protein</fullName>
    </submittedName>
</protein>
<dbReference type="SUPFAM" id="SSF143011">
    <property type="entry name" value="RelE-like"/>
    <property type="match status" value="1"/>
</dbReference>
<accession>A0A7G9ZDD9</accession>
<name>A0A7G9ZDD9_9EURY</name>
<proteinExistence type="predicted"/>
<dbReference type="InterPro" id="IPR007712">
    <property type="entry name" value="RelE/ParE_toxin"/>
</dbReference>
<gene>
    <name evidence="2" type="ORF">BFNMBJLP_00007</name>
</gene>
<dbReference type="Pfam" id="PF05016">
    <property type="entry name" value="ParE_toxin"/>
    <property type="match status" value="1"/>
</dbReference>
<keyword evidence="1" id="KW-1277">Toxin-antitoxin system</keyword>